<dbReference type="InterPro" id="IPR007326">
    <property type="entry name" value="Lipoprotein-assoc_dom"/>
</dbReference>
<evidence type="ECO:0000313" key="4">
    <source>
        <dbReference type="Proteomes" id="UP000184322"/>
    </source>
</evidence>
<gene>
    <name evidence="3" type="ORF">BLA55_03655</name>
</gene>
<dbReference type="Proteomes" id="UP000184322">
    <property type="component" value="Chromosome"/>
</dbReference>
<dbReference type="OrthoDB" id="400420at2"/>
<keyword evidence="4" id="KW-1185">Reference proteome</keyword>
<feature type="domain" description="Lipoprotein-associated type-17" evidence="2">
    <location>
        <begin position="455"/>
        <end position="531"/>
    </location>
</feature>
<dbReference type="NCBIfam" id="NF045847">
    <property type="entry name" value="MGA1079_SerProt"/>
    <property type="match status" value="1"/>
</dbReference>
<dbReference type="PROSITE" id="PS51257">
    <property type="entry name" value="PROKAR_LIPOPROTEIN"/>
    <property type="match status" value="1"/>
</dbReference>
<evidence type="ECO:0000313" key="3">
    <source>
        <dbReference type="EMBL" id="APJ38729.1"/>
    </source>
</evidence>
<feature type="domain" description="Lipoprotein-associated type-17" evidence="2">
    <location>
        <begin position="548"/>
        <end position="622"/>
    </location>
</feature>
<feature type="domain" description="Lipoprotein-associated type-17" evidence="2">
    <location>
        <begin position="636"/>
        <end position="738"/>
    </location>
</feature>
<proteinExistence type="predicted"/>
<accession>A0A1L4FT05</accession>
<feature type="domain" description="Lipoprotein-associated type-17" evidence="2">
    <location>
        <begin position="252"/>
        <end position="314"/>
    </location>
</feature>
<keyword evidence="1" id="KW-0732">Signal</keyword>
<evidence type="ECO:0000256" key="1">
    <source>
        <dbReference type="SAM" id="SignalP"/>
    </source>
</evidence>
<protein>
    <recommendedName>
        <fullName evidence="2">Lipoprotein-associated type-17 domain-containing protein</fullName>
    </recommendedName>
</protein>
<feature type="domain" description="Lipoprotein-associated type-17" evidence="2">
    <location>
        <begin position="853"/>
        <end position="928"/>
    </location>
</feature>
<dbReference type="Pfam" id="PF04200">
    <property type="entry name" value="Lipoprotein_17"/>
    <property type="match status" value="6"/>
</dbReference>
<dbReference type="KEGG" id="mpul:BLA55_03655"/>
<reference evidence="4" key="1">
    <citation type="submission" date="2016-10" db="EMBL/GenBank/DDBJ databases">
        <authorList>
            <person name="Beylefeld A."/>
            <person name="Abolnik C."/>
        </authorList>
    </citation>
    <scope>NUCLEOTIDE SEQUENCE [LARGE SCALE GENOMIC DNA]</scope>
    <source>
        <strain evidence="4">B359_6</strain>
    </source>
</reference>
<feature type="domain" description="Lipoprotein-associated type-17" evidence="2">
    <location>
        <begin position="740"/>
        <end position="809"/>
    </location>
</feature>
<name>A0A1L4FT05_9BACT</name>
<dbReference type="EMBL" id="CP017813">
    <property type="protein sequence ID" value="APJ38729.1"/>
    <property type="molecule type" value="Genomic_DNA"/>
</dbReference>
<feature type="signal peptide" evidence="1">
    <location>
        <begin position="1"/>
        <end position="21"/>
    </location>
</feature>
<feature type="chain" id="PRO_5013312813" description="Lipoprotein-associated type-17 domain-containing protein" evidence="1">
    <location>
        <begin position="22"/>
        <end position="2479"/>
    </location>
</feature>
<evidence type="ECO:0000259" key="2">
    <source>
        <dbReference type="Pfam" id="PF04200"/>
    </source>
</evidence>
<dbReference type="RefSeq" id="WP_073372730.1">
    <property type="nucleotide sequence ID" value="NZ_CP017813.1"/>
</dbReference>
<sequence>MSKKKILLTIARAGIISLAVAVPSVGASGCGEKQKPGDTQAEKIEKLNSLGVEFDYKNKEKIFPNDFEIQKLTIKIAPNDLNAQVIDLSVKKFNDSSVVLSYKLSSDNLTSELKEVEISGFLSHQYIEEMQKEFANLKFEFDYTNKTETTLNQVQIDSITHINSSAQSDFLTKYKVQKEFNFVLSDLKIVQKDYANDALVISYSMSINKPELQQFLQKQKLNATIRGFKNQRDISEDDLKQEKNRLNLLNLTSEITNTKILASDINLDNWHSYFSLNLDDQNATFEVSEISGYDDYKGLLEIKYKLISTRKNFNKVESDLKSLIIGEQTKHYLSEQERIDNLSEHFKKDTSLISLNTNIDKHQTQASYISTSDFVIDEEVLKNNQIEIIDFIIDQTNNSTGELVVTYRIKSTRANLDTITNQNIFVMSENKNSIEFENFLTDQEIENQNHYTVQIRANSDQLNNLPSTIANANDLNWSISSANNNWEIIQDSKQILSANDKNGTLTLSYSVQNNSTNEIRSDLTYTLEGFLSEQIRLNRIWNSLEDNEIATIKDESLNKLPSQIIESDLNIMDLVNSNAAIKLKEISAYDDLNGAITLKFELVSTKENLSDVSSSVQKTVQILNLDSLQKRELIRLENIKNNLVANYIDKANILPIENNLQTNQIVFKIKRENEYFDLNQEKVQVEPESIHIYIYDDLNGKIKISYILKSLQYPNILISVDEDLSENNDYDKITGFKTELDRINELTNLTITYPNQSQLLPSEVLVSLRNLEVNSELWINLNDIQEQSFDDNTGELVINYKIQSQKYPQLITQNYQSATLIFDSWNKRAQIEKNRLNEIASNSSIRKAFAFARENQSKENTKASQVQIQDIVATIYPQNDANIVVTNIIRSDDVNGVLEFEYKLVSTKDNLTNVESDVLQDSISGFLTQASSEQRAKENEKQRINELNVTIDYPNKESILASQSQLDQYFVIENDLEIKLTNVQIIQSDDSQGWVLVNFNLESTKPEFANSGIISNVKEFKVTGFKKQINKEEIWAKDQDKLNNATPTFEYPQASQTYAENADVQNIVFNDLPQDSSVVNLRILSASTENRTITFEYQLRKISVENKEIYSNLKNGQISDFKEKTLADREQELREALDRSYTPNLSTSLAKNPNIKVYALSLNLKNANYYLDLSNQEGANLEVKNIQVSPENLNEAVITFRVTKDDLDFEYQRNFVSQNDIENRINKISYLNLDQLFEINYKLLNLIHDQKMLQNEELKKLIFRPKYSKLESFFDYSIDLNSLENTFSKTPRNVRANDSSSARVEREVYQIGFKANVQVSYKGKILKTLVNLDAQIKNNEGDPNNKNNTQVYFGQDAYNVTFTPKEKFLNRATINEDYKYGIAAYFASEANRIAQSNSKYSTLDLRRLAANDDLKHELFKEVILDNFDVDLDGWDFVGFSDFIPASDTNKFYIYNTVTNPVENLQYLVFILKLSKDGKTIEFPFVWDSFLAPKEVNALYAYNLIKNNQISEIFRDIEFVSDKTHSHLLASQVWSEFNNLYKLPSYGEYSIGLVPEEKRDQQTFKSDDLNGIAYLQFGLYKNGVFQEDMKTFVYTLHGARKLDRGDIRPANGEWFTDADFQGNSFEAPEPNIMTKINQINSTDFEYNLTRDSKRLLDPVLLARQKAYDKLNYLLRFNSPSAVNNAAEVLVLDSIHDPNDQESAVDIEVDLKPNYFIYYYDVQANYSDTNKGTLSFKLGFINKQNTNIRYNTQHRIELQNLVNDYALDAYKEALLNNITLNDLQINQTLVRSMSRDDFFSTVTNNTLANNFINVSSDLQYHDKTMKQLFGTNGKYRLSNALKLDEFPDSVFVRLAYSPSEFTQNDQIKSDTWFEISNFNDSINASQDFNYSQLLNRLSVQYGMKKVFLNNAKILRRRRVEFDYKDVIFDLNEQQNGVEWLFKKDYYAPLLERSNISNAKINLHFHTNIAYLDENRINRILNHDQGLNVTLDWTQLQTSGKIVQNGVTQNVGGIQIEYQISFELTADGIKFKYQIINNGTYKVFGQNIYKTMQKFDFDPNNAVKFSPEKAVFFDLVYGATATIEYINDLANETFNNSISNKFDYANMSYTSENTPLIIYNDRYNNEALFKYDPNQNLPYKFHEGYKLNMEIMHNYQNPKVREQLNRVLEINGNGSSVVLGKASSDPNEKRMYVITNNHVINNNGYVENPIPQAWNHKLKLTITSNGFANNVDSGYPLVESPYEIETQAFIFWTGKNQIDNSATITNKEFDSTIFLIDVDQIIKSAKASGKLEAALWYTNLLKLPNLNINDYSKDNIHYSVDHLNSSNNSTWETKAEYYTGHLFVGFPAKNQGGYIVNRSNINDNREFFGASNQRNKNFTPIFVRGGNSGTGVVDANGTYSSLVNSAIGWKSYTAWFGYSNIFEKSNKKWWEFNYYGTVEKDQSILDIANINSAASNIMKLNAWDPTIEPVYWLTDSKKMNQK</sequence>
<organism evidence="3 4">
    <name type="scientific">Mycoplasmopsis pullorum</name>
    <dbReference type="NCBI Taxonomy" id="48003"/>
    <lineage>
        <taxon>Bacteria</taxon>
        <taxon>Bacillati</taxon>
        <taxon>Mycoplasmatota</taxon>
        <taxon>Mycoplasmoidales</taxon>
        <taxon>Metamycoplasmataceae</taxon>
        <taxon>Mycoplasmopsis</taxon>
    </lineage>
</organism>